<protein>
    <submittedName>
        <fullName evidence="2">Uncharacterized protein</fullName>
    </submittedName>
</protein>
<accession>A0A6J4IHH7</accession>
<organism evidence="2">
    <name type="scientific">uncultured Acetobacteraceae bacterium</name>
    <dbReference type="NCBI Taxonomy" id="169975"/>
    <lineage>
        <taxon>Bacteria</taxon>
        <taxon>Pseudomonadati</taxon>
        <taxon>Pseudomonadota</taxon>
        <taxon>Alphaproteobacteria</taxon>
        <taxon>Acetobacterales</taxon>
        <taxon>Acetobacteraceae</taxon>
        <taxon>environmental samples</taxon>
    </lineage>
</organism>
<evidence type="ECO:0000256" key="1">
    <source>
        <dbReference type="SAM" id="MobiDB-lite"/>
    </source>
</evidence>
<feature type="compositionally biased region" description="Basic and acidic residues" evidence="1">
    <location>
        <begin position="1"/>
        <end position="24"/>
    </location>
</feature>
<evidence type="ECO:0000313" key="2">
    <source>
        <dbReference type="EMBL" id="CAA9250201.1"/>
    </source>
</evidence>
<gene>
    <name evidence="2" type="ORF">AVDCRST_MAG08-2138</name>
</gene>
<dbReference type="EMBL" id="CADCTG010000168">
    <property type="protein sequence ID" value="CAA9250201.1"/>
    <property type="molecule type" value="Genomic_DNA"/>
</dbReference>
<proteinExistence type="predicted"/>
<reference evidence="2" key="1">
    <citation type="submission" date="2020-02" db="EMBL/GenBank/DDBJ databases">
        <authorList>
            <person name="Meier V. D."/>
        </authorList>
    </citation>
    <scope>NUCLEOTIDE SEQUENCE</scope>
    <source>
        <strain evidence="2">AVDCRST_MAG08</strain>
    </source>
</reference>
<sequence length="41" mass="4753">MMHQSRRDPLPHQDPQKGWRRDEPADPGLQHEAGDRHQGGQ</sequence>
<name>A0A6J4IHH7_9PROT</name>
<feature type="region of interest" description="Disordered" evidence="1">
    <location>
        <begin position="1"/>
        <end position="41"/>
    </location>
</feature>
<dbReference type="AlphaFoldDB" id="A0A6J4IHH7"/>
<feature type="compositionally biased region" description="Basic and acidic residues" evidence="1">
    <location>
        <begin position="32"/>
        <end position="41"/>
    </location>
</feature>